<dbReference type="PANTHER" id="PTHR47623:SF1">
    <property type="entry name" value="OS09G0287300 PROTEIN"/>
    <property type="match status" value="1"/>
</dbReference>
<sequence length="180" mass="19521">MKTLTLLRHAKAGWGERGSPDFDRPLNEKGRRAARAMGRAMRDAALGFDLVVASPAARVTETLEGAGEGYGTAFDPVWDRRAYLAAPEVLLEIVQATDDAVDTLLIVGHNPGLELLTLHLTSEEDGGELRAAVLEKYPTGTLAEIHLPVDRWRDAAEGKGTLRRFLRPRDLDAALGPDGD</sequence>
<dbReference type="SUPFAM" id="SSF53254">
    <property type="entry name" value="Phosphoglycerate mutase-like"/>
    <property type="match status" value="1"/>
</dbReference>
<gene>
    <name evidence="2" type="ORF">SAMN06295910_0514</name>
</gene>
<keyword evidence="3" id="KW-1185">Reference proteome</keyword>
<dbReference type="Proteomes" id="UP000192934">
    <property type="component" value="Chromosome I"/>
</dbReference>
<proteinExistence type="predicted"/>
<dbReference type="EMBL" id="LT840185">
    <property type="protein sequence ID" value="SMF61524.1"/>
    <property type="molecule type" value="Genomic_DNA"/>
</dbReference>
<dbReference type="SMART" id="SM00855">
    <property type="entry name" value="PGAM"/>
    <property type="match status" value="1"/>
</dbReference>
<protein>
    <submittedName>
        <fullName evidence="2">Phosphohistidine phosphatase</fullName>
    </submittedName>
</protein>
<evidence type="ECO:0000313" key="3">
    <source>
        <dbReference type="Proteomes" id="UP000192934"/>
    </source>
</evidence>
<dbReference type="OrthoDB" id="9810154at2"/>
<accession>A0A1X7FZH3</accession>
<dbReference type="PANTHER" id="PTHR47623">
    <property type="entry name" value="OS09G0287300 PROTEIN"/>
    <property type="match status" value="1"/>
</dbReference>
<dbReference type="InterPro" id="IPR013078">
    <property type="entry name" value="His_Pase_superF_clade-1"/>
</dbReference>
<feature type="binding site" evidence="1">
    <location>
        <position position="58"/>
    </location>
    <ligand>
        <name>substrate</name>
    </ligand>
</feature>
<name>A0A1X7FZH3_9SPHN</name>
<dbReference type="Gene3D" id="3.40.50.1240">
    <property type="entry name" value="Phosphoglycerate mutase-like"/>
    <property type="match status" value="1"/>
</dbReference>
<organism evidence="2 3">
    <name type="scientific">Allosphingosinicella indica</name>
    <dbReference type="NCBI Taxonomy" id="941907"/>
    <lineage>
        <taxon>Bacteria</taxon>
        <taxon>Pseudomonadati</taxon>
        <taxon>Pseudomonadota</taxon>
        <taxon>Alphaproteobacteria</taxon>
        <taxon>Sphingomonadales</taxon>
        <taxon>Sphingomonadaceae</taxon>
        <taxon>Allosphingosinicella</taxon>
    </lineage>
</organism>
<dbReference type="STRING" id="941907.SAMN06295910_0514"/>
<reference evidence="3" key="1">
    <citation type="submission" date="2017-04" db="EMBL/GenBank/DDBJ databases">
        <authorList>
            <person name="Varghese N."/>
            <person name="Submissions S."/>
        </authorList>
    </citation>
    <scope>NUCLEOTIDE SEQUENCE [LARGE SCALE GENOMIC DNA]</scope>
    <source>
        <strain evidence="3">Dd16</strain>
    </source>
</reference>
<dbReference type="RefSeq" id="WP_085217380.1">
    <property type="nucleotide sequence ID" value="NZ_LT840185.1"/>
</dbReference>
<dbReference type="InterPro" id="IPR029033">
    <property type="entry name" value="His_PPase_superfam"/>
</dbReference>
<dbReference type="CDD" id="cd07040">
    <property type="entry name" value="HP"/>
    <property type="match status" value="1"/>
</dbReference>
<dbReference type="AlphaFoldDB" id="A0A1X7FZH3"/>
<dbReference type="Pfam" id="PF00300">
    <property type="entry name" value="His_Phos_1"/>
    <property type="match status" value="1"/>
</dbReference>
<evidence type="ECO:0000313" key="2">
    <source>
        <dbReference type="EMBL" id="SMF61524.1"/>
    </source>
</evidence>
<evidence type="ECO:0000256" key="1">
    <source>
        <dbReference type="PIRSR" id="PIRSR613078-2"/>
    </source>
</evidence>